<evidence type="ECO:0000313" key="1">
    <source>
        <dbReference type="EMBL" id="CAD6997989.1"/>
    </source>
</evidence>
<keyword evidence="2" id="KW-1185">Reference proteome</keyword>
<gene>
    <name evidence="1" type="ORF">CCAP1982_LOCUS6605</name>
</gene>
<sequence>MGKYPSILQAEVFAITSLANIKFKRRTVKRPKVIYSNSQPALKVISLCSSNTKNNLRILTGFLTGIGTDATFHFAELFKETRVHLLFECEAIAGVKLMHLGVMETD</sequence>
<dbReference type="AlphaFoldDB" id="A0A811UGA9"/>
<comment type="caution">
    <text evidence="1">The sequence shown here is derived from an EMBL/GenBank/DDBJ whole genome shotgun (WGS) entry which is preliminary data.</text>
</comment>
<reference evidence="1" key="1">
    <citation type="submission" date="2020-11" db="EMBL/GenBank/DDBJ databases">
        <authorList>
            <person name="Whitehead M."/>
        </authorList>
    </citation>
    <scope>NUCLEOTIDE SEQUENCE</scope>
    <source>
        <strain evidence="1">EGII</strain>
    </source>
</reference>
<dbReference type="EMBL" id="CAJHJT010000012">
    <property type="protein sequence ID" value="CAD6997989.1"/>
    <property type="molecule type" value="Genomic_DNA"/>
</dbReference>
<accession>A0A811UGA9</accession>
<name>A0A811UGA9_CERCA</name>
<dbReference type="Proteomes" id="UP000606786">
    <property type="component" value="Unassembled WGS sequence"/>
</dbReference>
<proteinExistence type="predicted"/>
<evidence type="ECO:0000313" key="2">
    <source>
        <dbReference type="Proteomes" id="UP000606786"/>
    </source>
</evidence>
<organism evidence="1 2">
    <name type="scientific">Ceratitis capitata</name>
    <name type="common">Mediterranean fruit fly</name>
    <name type="synonym">Tephritis capitata</name>
    <dbReference type="NCBI Taxonomy" id="7213"/>
    <lineage>
        <taxon>Eukaryota</taxon>
        <taxon>Metazoa</taxon>
        <taxon>Ecdysozoa</taxon>
        <taxon>Arthropoda</taxon>
        <taxon>Hexapoda</taxon>
        <taxon>Insecta</taxon>
        <taxon>Pterygota</taxon>
        <taxon>Neoptera</taxon>
        <taxon>Endopterygota</taxon>
        <taxon>Diptera</taxon>
        <taxon>Brachycera</taxon>
        <taxon>Muscomorpha</taxon>
        <taxon>Tephritoidea</taxon>
        <taxon>Tephritidae</taxon>
        <taxon>Ceratitis</taxon>
        <taxon>Ceratitis</taxon>
    </lineage>
</organism>
<protein>
    <submittedName>
        <fullName evidence="1">(Mediterranean fruit fly) hypothetical protein</fullName>
    </submittedName>
</protein>